<comment type="caution">
    <text evidence="1">The sequence shown here is derived from an EMBL/GenBank/DDBJ whole genome shotgun (WGS) entry which is preliminary data.</text>
</comment>
<reference evidence="1" key="1">
    <citation type="submission" date="2019-04" db="EMBL/GenBank/DDBJ databases">
        <title>Microbes associate with the intestines of laboratory mice.</title>
        <authorList>
            <person name="Navarre W."/>
            <person name="Wong E."/>
            <person name="Huang K."/>
            <person name="Tropini C."/>
            <person name="Ng K."/>
            <person name="Yu B."/>
        </authorList>
    </citation>
    <scope>NUCLEOTIDE SEQUENCE</scope>
    <source>
        <strain evidence="1">NM09_H32</strain>
    </source>
</reference>
<proteinExistence type="predicted"/>
<sequence>MSKKVYAAIELADQEVRLVVMEIFESRSNVLRVERVACSGIQNGKILDESMVVTAVREATKSAQAALGYRIERVILIIPSINVKRNSQKVHVQIEDGTKTIRQFHIQQGYQKAIQKRMGDDVEYVNPNRITYIVNGNESKKMPKGEECTDFYMNVDLLYGDKQTIYEFAKCIELANLEILDLCLDVYASGQETAALQQSEDRAIVQLSIEAQHTSLGLFMNEKLMSVAQIDKGFNWIIEPLKEKYNLSDEIGYRLLQNIFSSREEENSDVIVYIEQKEDDRVEISAEELAKVTLPRLKEYITEINTACEPIVRNGKTRFVMTGKGSNIAVLKELADSFCAETIVYETSTIGARDGSFVADLGAAFVWQDTNRIRNDERISVNNNELEASIDSINQKSKDGDGGFTKKMKSVILADKD</sequence>
<dbReference type="Proteomes" id="UP000308836">
    <property type="component" value="Unassembled WGS sequence"/>
</dbReference>
<name>A0AC61RA65_9FIRM</name>
<evidence type="ECO:0000313" key="2">
    <source>
        <dbReference type="Proteomes" id="UP000308836"/>
    </source>
</evidence>
<gene>
    <name evidence="1" type="ORF">E5336_02040</name>
</gene>
<accession>A0AC61RA65</accession>
<dbReference type="EMBL" id="SRYG01000003">
    <property type="protein sequence ID" value="TGY66890.1"/>
    <property type="molecule type" value="Genomic_DNA"/>
</dbReference>
<organism evidence="1 2">
    <name type="scientific">Dubosiella muris</name>
    <dbReference type="NCBI Taxonomy" id="3038133"/>
    <lineage>
        <taxon>Bacteria</taxon>
        <taxon>Bacillati</taxon>
        <taxon>Bacillota</taxon>
        <taxon>Erysipelotrichia</taxon>
        <taxon>Erysipelotrichales</taxon>
        <taxon>Erysipelotrichaceae</taxon>
        <taxon>Dubosiella</taxon>
    </lineage>
</organism>
<keyword evidence="2" id="KW-1185">Reference proteome</keyword>
<protein>
    <submittedName>
        <fullName evidence="1">Uncharacterized protein</fullName>
    </submittedName>
</protein>
<evidence type="ECO:0000313" key="1">
    <source>
        <dbReference type="EMBL" id="TGY66890.1"/>
    </source>
</evidence>